<name>A0A9W6LBE9_9BACT</name>
<dbReference type="InterPro" id="IPR016040">
    <property type="entry name" value="NAD(P)-bd_dom"/>
</dbReference>
<dbReference type="AlphaFoldDB" id="A0A9W6LBE9"/>
<dbReference type="InterPro" id="IPR036291">
    <property type="entry name" value="NAD(P)-bd_dom_sf"/>
</dbReference>
<comment type="caution">
    <text evidence="3">The sequence shown here is derived from an EMBL/GenBank/DDBJ whole genome shotgun (WGS) entry which is preliminary data.</text>
</comment>
<keyword evidence="1" id="KW-1133">Transmembrane helix</keyword>
<reference evidence="3" key="1">
    <citation type="submission" date="2022-12" db="EMBL/GenBank/DDBJ databases">
        <title>Reference genome sequencing for broad-spectrum identification of bacterial and archaeal isolates by mass spectrometry.</title>
        <authorList>
            <person name="Sekiguchi Y."/>
            <person name="Tourlousse D.M."/>
        </authorList>
    </citation>
    <scope>NUCLEOTIDE SEQUENCE</scope>
    <source>
        <strain evidence="3">ASRB1</strain>
    </source>
</reference>
<keyword evidence="1" id="KW-0472">Membrane</keyword>
<sequence>MMNAKPVLILGATGYIGGRLVPRLLEAGYRVRVMARSLAKLQCRPWGGHPLLEMVEGDALDPAALKKACEGCGVAFYLIHSMISAEGKFAHADRESAQNMVAAAAEAGLERIIYLGALGNPDDPKLSKHIRSRHEVGKIFESGPVPATVLRAAMILGSGSASFEMLRYLVDRLPVMLTPAWVRTPVQPIGIGNVLEYLQGCLENEETVGKSFDIGGPEILTYEQLIHIYAEVAGLPRRRIIPIPVLSPYLSALWIHIITPVPASIAQPLAEGLANEVVCQENRIRSIIPIKLKDCRETIRLALEKTRQQRVETCWTDAGALLPPEWTYCGDAQYAGGTILECGHRIRLQASAEEIWEHVVRIGGETGWYFGDLLWKVRGTLDRLMGGTGLRRGRRHPSQLYTGDALDFWRVLEVDAPHRLLLLAEMKTPGEAILEFKLTPMGENQTELQQLSRFLPRGLLGILYWYILYPFHVWIFGGMLRTLSKNIGKPILKGPERFTPKLKTTCRI</sequence>
<accession>A0A9W6LBE9</accession>
<gene>
    <name evidence="3" type="ORF">DAMNIGENAA_39290</name>
</gene>
<proteinExistence type="predicted"/>
<evidence type="ECO:0000256" key="1">
    <source>
        <dbReference type="SAM" id="Phobius"/>
    </source>
</evidence>
<dbReference type="PANTHER" id="PTHR12126">
    <property type="entry name" value="NADH-UBIQUINONE OXIDOREDUCTASE 39 KDA SUBUNIT-RELATED"/>
    <property type="match status" value="1"/>
</dbReference>
<dbReference type="InterPro" id="IPR051207">
    <property type="entry name" value="ComplexI_NDUFA9_subunit"/>
</dbReference>
<evidence type="ECO:0000259" key="2">
    <source>
        <dbReference type="Pfam" id="PF13460"/>
    </source>
</evidence>
<organism evidence="3 4">
    <name type="scientific">Desulforhabdus amnigena</name>
    <dbReference type="NCBI Taxonomy" id="40218"/>
    <lineage>
        <taxon>Bacteria</taxon>
        <taxon>Pseudomonadati</taxon>
        <taxon>Thermodesulfobacteriota</taxon>
        <taxon>Syntrophobacteria</taxon>
        <taxon>Syntrophobacterales</taxon>
        <taxon>Syntrophobacteraceae</taxon>
        <taxon>Desulforhabdus</taxon>
    </lineage>
</organism>
<protein>
    <submittedName>
        <fullName evidence="3">NAD(P)-dependent oxidoreductase</fullName>
    </submittedName>
</protein>
<evidence type="ECO:0000313" key="4">
    <source>
        <dbReference type="Proteomes" id="UP001144372"/>
    </source>
</evidence>
<keyword evidence="1" id="KW-0812">Transmembrane</keyword>
<dbReference type="SUPFAM" id="SSF55961">
    <property type="entry name" value="Bet v1-like"/>
    <property type="match status" value="1"/>
</dbReference>
<dbReference type="Pfam" id="PF13460">
    <property type="entry name" value="NAD_binding_10"/>
    <property type="match status" value="1"/>
</dbReference>
<feature type="transmembrane region" description="Helical" evidence="1">
    <location>
        <begin position="463"/>
        <end position="483"/>
    </location>
</feature>
<evidence type="ECO:0000313" key="3">
    <source>
        <dbReference type="EMBL" id="GLI36496.1"/>
    </source>
</evidence>
<dbReference type="PANTHER" id="PTHR12126:SF11">
    <property type="entry name" value="NADH DEHYDROGENASE [UBIQUINONE] 1 ALPHA SUBCOMPLEX SUBUNIT 9, MITOCHONDRIAL"/>
    <property type="match status" value="1"/>
</dbReference>
<dbReference type="CDD" id="cd05245">
    <property type="entry name" value="SDR_a2"/>
    <property type="match status" value="1"/>
</dbReference>
<keyword evidence="4" id="KW-1185">Reference proteome</keyword>
<dbReference type="SUPFAM" id="SSF51735">
    <property type="entry name" value="NAD(P)-binding Rossmann-fold domains"/>
    <property type="match status" value="1"/>
</dbReference>
<dbReference type="Proteomes" id="UP001144372">
    <property type="component" value="Unassembled WGS sequence"/>
</dbReference>
<dbReference type="Gene3D" id="3.40.50.720">
    <property type="entry name" value="NAD(P)-binding Rossmann-like Domain"/>
    <property type="match status" value="1"/>
</dbReference>
<dbReference type="Pfam" id="PF11066">
    <property type="entry name" value="DUF2867"/>
    <property type="match status" value="1"/>
</dbReference>
<feature type="domain" description="NAD(P)-binding" evidence="2">
    <location>
        <begin position="11"/>
        <end position="123"/>
    </location>
</feature>
<dbReference type="EMBL" id="BSDR01000001">
    <property type="protein sequence ID" value="GLI36496.1"/>
    <property type="molecule type" value="Genomic_DNA"/>
</dbReference>
<dbReference type="InterPro" id="IPR021295">
    <property type="entry name" value="DUF2867"/>
</dbReference>
<dbReference type="GO" id="GO:0044877">
    <property type="term" value="F:protein-containing complex binding"/>
    <property type="evidence" value="ECO:0007669"/>
    <property type="project" value="TreeGrafter"/>
</dbReference>